<feature type="region of interest" description="Disordered" evidence="1">
    <location>
        <begin position="71"/>
        <end position="100"/>
    </location>
</feature>
<organism evidence="3 4">
    <name type="scientific">Aspergillus sclerotiicarbonarius (strain CBS 121057 / IBT 28362)</name>
    <dbReference type="NCBI Taxonomy" id="1448318"/>
    <lineage>
        <taxon>Eukaryota</taxon>
        <taxon>Fungi</taxon>
        <taxon>Dikarya</taxon>
        <taxon>Ascomycota</taxon>
        <taxon>Pezizomycotina</taxon>
        <taxon>Eurotiomycetes</taxon>
        <taxon>Eurotiomycetidae</taxon>
        <taxon>Eurotiales</taxon>
        <taxon>Aspergillaceae</taxon>
        <taxon>Aspergillus</taxon>
        <taxon>Aspergillus subgen. Circumdati</taxon>
    </lineage>
</organism>
<dbReference type="PANTHER" id="PTHR42470">
    <property type="entry name" value="VAST DOMAIN-CONTAINING PROTEIN"/>
    <property type="match status" value="1"/>
</dbReference>
<dbReference type="EMBL" id="KZ826387">
    <property type="protein sequence ID" value="PYI02925.1"/>
    <property type="molecule type" value="Genomic_DNA"/>
</dbReference>
<dbReference type="Pfam" id="PF25545">
    <property type="entry name" value="DUF7924"/>
    <property type="match status" value="1"/>
</dbReference>
<dbReference type="STRING" id="1448318.A0A319E3Z5"/>
<reference evidence="3 4" key="1">
    <citation type="submission" date="2018-02" db="EMBL/GenBank/DDBJ databases">
        <title>The genomes of Aspergillus section Nigri reveals drivers in fungal speciation.</title>
        <authorList>
            <consortium name="DOE Joint Genome Institute"/>
            <person name="Vesth T.C."/>
            <person name="Nybo J."/>
            <person name="Theobald S."/>
            <person name="Brandl J."/>
            <person name="Frisvad J.C."/>
            <person name="Nielsen K.F."/>
            <person name="Lyhne E.K."/>
            <person name="Kogle M.E."/>
            <person name="Kuo A."/>
            <person name="Riley R."/>
            <person name="Clum A."/>
            <person name="Nolan M."/>
            <person name="Lipzen A."/>
            <person name="Salamov A."/>
            <person name="Henrissat B."/>
            <person name="Wiebenga A."/>
            <person name="De vries R.P."/>
            <person name="Grigoriev I.V."/>
            <person name="Mortensen U.H."/>
            <person name="Andersen M.R."/>
            <person name="Baker S.E."/>
        </authorList>
    </citation>
    <scope>NUCLEOTIDE SEQUENCE [LARGE SCALE GENOMIC DNA]</scope>
    <source>
        <strain evidence="3 4">CBS 121057</strain>
    </source>
</reference>
<dbReference type="InterPro" id="IPR057684">
    <property type="entry name" value="DUF7924"/>
</dbReference>
<dbReference type="PANTHER" id="PTHR42470:SF2">
    <property type="match status" value="1"/>
</dbReference>
<name>A0A319E3Z5_ASPSB</name>
<protein>
    <recommendedName>
        <fullName evidence="2">DUF7924 domain-containing protein</fullName>
    </recommendedName>
</protein>
<evidence type="ECO:0000313" key="4">
    <source>
        <dbReference type="Proteomes" id="UP000248423"/>
    </source>
</evidence>
<feature type="region of interest" description="Disordered" evidence="1">
    <location>
        <begin position="181"/>
        <end position="215"/>
    </location>
</feature>
<evidence type="ECO:0000313" key="3">
    <source>
        <dbReference type="EMBL" id="PYI02925.1"/>
    </source>
</evidence>
<dbReference type="OrthoDB" id="5372703at2759"/>
<dbReference type="AlphaFoldDB" id="A0A319E3Z5"/>
<proteinExistence type="predicted"/>
<evidence type="ECO:0000259" key="2">
    <source>
        <dbReference type="Pfam" id="PF25545"/>
    </source>
</evidence>
<dbReference type="VEuPathDB" id="FungiDB:BO78DRAFT_210713"/>
<accession>A0A319E3Z5</accession>
<gene>
    <name evidence="3" type="ORF">BO78DRAFT_210713</name>
</gene>
<keyword evidence="4" id="KW-1185">Reference proteome</keyword>
<evidence type="ECO:0000256" key="1">
    <source>
        <dbReference type="SAM" id="MobiDB-lite"/>
    </source>
</evidence>
<sequence>MSTSPPPHLPILSLPMKRARSCSPRISPSKKHEPILNITPLTYENLREHDRTIPPLSRFAVVDMSALSDVPGMLPPSTHSSSRLSSPSSSQTRPSDAHYRERHLRRANIFIEEDTPMDRVSDNLWCKCREIVRVPSGEPEWTEVLLTAINDLRPPGLEIVRNRSWCSSLKPPMHNTRLTIPLKRSQPHQLAQEDVNDGGSHSSPRVTGPNPPIFKLKDPRPDICVGLSSESISDALEPTRGRSAAQNLLVDLQETSTLTSDPHVAPMRLRFPFLVVETKSGATGGNLYQAQNQAAVSGSIALRIFQSLADLHNGQGSSDRVLNLAFSITTEGPIHELWLHCQRRGEERFYMVCVGSWRTTLKHSTLEFVRCLSAVLTWGDSTLREKILGVLQEV</sequence>
<dbReference type="Proteomes" id="UP000248423">
    <property type="component" value="Unassembled WGS sequence"/>
</dbReference>
<feature type="compositionally biased region" description="Low complexity" evidence="1">
    <location>
        <begin position="75"/>
        <end position="94"/>
    </location>
</feature>
<feature type="domain" description="DUF7924" evidence="2">
    <location>
        <begin position="182"/>
        <end position="387"/>
    </location>
</feature>